<dbReference type="EMBL" id="DS268113">
    <property type="protein sequence ID" value="KMM72106.1"/>
    <property type="molecule type" value="Genomic_DNA"/>
</dbReference>
<protein>
    <submittedName>
        <fullName evidence="1">Uncharacterized protein</fullName>
    </submittedName>
</protein>
<sequence>MASKAISIQTYLCTYSCEQDYASITKRLFSETSFLVGLKATYPPSSVIMAHRYEIAEACQAPWPHWVTLRTFLAPIGFNPSETVREKRGGRLKIPRLIVQRERMLWRLLREIPALAQGYGPPRAAPGRRSMRYQAPATRSKLRTVVLSAQDSSEANYYLEYFESTNAITLKKKKILDRADKKSWVCSLA</sequence>
<evidence type="ECO:0000313" key="1">
    <source>
        <dbReference type="EMBL" id="KMM72106.1"/>
    </source>
</evidence>
<name>A0A0J6FG63_COCPO</name>
<reference evidence="1 2" key="1">
    <citation type="submission" date="2007-06" db="EMBL/GenBank/DDBJ databases">
        <title>The Genome Sequence of Coccidioides posadasii RMSCC_3488.</title>
        <authorList>
            <consortium name="Coccidioides Genome Resources Consortium"/>
            <consortium name="The Broad Institute Genome Sequencing Platform"/>
            <person name="Henn M.R."/>
            <person name="Sykes S."/>
            <person name="Young S."/>
            <person name="Jaffe D."/>
            <person name="Berlin A."/>
            <person name="Alvarez P."/>
            <person name="Butler J."/>
            <person name="Gnerre S."/>
            <person name="Grabherr M."/>
            <person name="Mauceli E."/>
            <person name="Brockman W."/>
            <person name="Kodira C."/>
            <person name="Alvarado L."/>
            <person name="Zeng Q."/>
            <person name="Crawford M."/>
            <person name="Antoine C."/>
            <person name="Devon K."/>
            <person name="Galgiani J."/>
            <person name="Orsborn K."/>
            <person name="Lewis M.L."/>
            <person name="Nusbaum C."/>
            <person name="Galagan J."/>
            <person name="Birren B."/>
        </authorList>
    </citation>
    <scope>NUCLEOTIDE SEQUENCE [LARGE SCALE GENOMIC DNA]</scope>
    <source>
        <strain evidence="1 2">RMSCC 3488</strain>
    </source>
</reference>
<reference evidence="2" key="3">
    <citation type="journal article" date="2010" name="Genome Res.">
        <title>Population genomic sequencing of Coccidioides fungi reveals recent hybridization and transposon control.</title>
        <authorList>
            <person name="Neafsey D.E."/>
            <person name="Barker B.M."/>
            <person name="Sharpton T.J."/>
            <person name="Stajich J.E."/>
            <person name="Park D.J."/>
            <person name="Whiston E."/>
            <person name="Hung C.-Y."/>
            <person name="McMahan C."/>
            <person name="White J."/>
            <person name="Sykes S."/>
            <person name="Heiman D."/>
            <person name="Young S."/>
            <person name="Zeng Q."/>
            <person name="Abouelleil A."/>
            <person name="Aftuck L."/>
            <person name="Bessette D."/>
            <person name="Brown A."/>
            <person name="FitzGerald M."/>
            <person name="Lui A."/>
            <person name="Macdonald J.P."/>
            <person name="Priest M."/>
            <person name="Orbach M.J."/>
            <person name="Galgiani J.N."/>
            <person name="Kirkland T.N."/>
            <person name="Cole G.T."/>
            <person name="Birren B.W."/>
            <person name="Henn M.R."/>
            <person name="Taylor J.W."/>
            <person name="Rounsley S.D."/>
        </authorList>
    </citation>
    <scope>NUCLEOTIDE SEQUENCE [LARGE SCALE GENOMIC DNA]</scope>
    <source>
        <strain evidence="2">RMSCC 3488</strain>
    </source>
</reference>
<evidence type="ECO:0000313" key="2">
    <source>
        <dbReference type="Proteomes" id="UP000054567"/>
    </source>
</evidence>
<proteinExistence type="predicted"/>
<accession>A0A0J6FG63</accession>
<reference evidence="2" key="2">
    <citation type="journal article" date="2009" name="Genome Res.">
        <title>Comparative genomic analyses of the human fungal pathogens Coccidioides and their relatives.</title>
        <authorList>
            <person name="Sharpton T.J."/>
            <person name="Stajich J.E."/>
            <person name="Rounsley S.D."/>
            <person name="Gardner M.J."/>
            <person name="Wortman J.R."/>
            <person name="Jordar V.S."/>
            <person name="Maiti R."/>
            <person name="Kodira C.D."/>
            <person name="Neafsey D.E."/>
            <person name="Zeng Q."/>
            <person name="Hung C.-Y."/>
            <person name="McMahan C."/>
            <person name="Muszewska A."/>
            <person name="Grynberg M."/>
            <person name="Mandel M.A."/>
            <person name="Kellner E.M."/>
            <person name="Barker B.M."/>
            <person name="Galgiani J.N."/>
            <person name="Orbach M.J."/>
            <person name="Kirkland T.N."/>
            <person name="Cole G.T."/>
            <person name="Henn M.R."/>
            <person name="Birren B.W."/>
            <person name="Taylor J.W."/>
        </authorList>
    </citation>
    <scope>NUCLEOTIDE SEQUENCE [LARGE SCALE GENOMIC DNA]</scope>
    <source>
        <strain evidence="2">RMSCC 3488</strain>
    </source>
</reference>
<dbReference type="VEuPathDB" id="FungiDB:CPAG_08405"/>
<dbReference type="Proteomes" id="UP000054567">
    <property type="component" value="Unassembled WGS sequence"/>
</dbReference>
<organism evidence="1 2">
    <name type="scientific">Coccidioides posadasii RMSCC 3488</name>
    <dbReference type="NCBI Taxonomy" id="454284"/>
    <lineage>
        <taxon>Eukaryota</taxon>
        <taxon>Fungi</taxon>
        <taxon>Dikarya</taxon>
        <taxon>Ascomycota</taxon>
        <taxon>Pezizomycotina</taxon>
        <taxon>Eurotiomycetes</taxon>
        <taxon>Eurotiomycetidae</taxon>
        <taxon>Onygenales</taxon>
        <taxon>Onygenaceae</taxon>
        <taxon>Coccidioides</taxon>
    </lineage>
</organism>
<dbReference type="AlphaFoldDB" id="A0A0J6FG63"/>
<gene>
    <name evidence="1" type="ORF">CPAG_08405</name>
</gene>